<keyword evidence="3" id="KW-1185">Reference proteome</keyword>
<dbReference type="Proteomes" id="UP000600214">
    <property type="component" value="Unassembled WGS sequence"/>
</dbReference>
<name>A0ABQ1YGD1_9BACT</name>
<feature type="region of interest" description="Disordered" evidence="1">
    <location>
        <begin position="69"/>
        <end position="108"/>
    </location>
</feature>
<sequence>MEITKELVLKLCERKDPKRKRMLFELYRDLFASNMSARFLVDVINEKLSIVAVSLYDVKYIRAKMKKWGDQQMPVQKSEKPEAEAQPKAAMKFPRSEPEPYVKPSKKY</sequence>
<proteinExistence type="predicted"/>
<organism evidence="2 3">
    <name type="scientific">Dyadobacter endophyticus</name>
    <dbReference type="NCBI Taxonomy" id="1749036"/>
    <lineage>
        <taxon>Bacteria</taxon>
        <taxon>Pseudomonadati</taxon>
        <taxon>Bacteroidota</taxon>
        <taxon>Cytophagia</taxon>
        <taxon>Cytophagales</taxon>
        <taxon>Spirosomataceae</taxon>
        <taxon>Dyadobacter</taxon>
    </lineage>
</organism>
<comment type="caution">
    <text evidence="2">The sequence shown here is derived from an EMBL/GenBank/DDBJ whole genome shotgun (WGS) entry which is preliminary data.</text>
</comment>
<dbReference type="EMBL" id="BMIA01000001">
    <property type="protein sequence ID" value="GGH24933.1"/>
    <property type="molecule type" value="Genomic_DNA"/>
</dbReference>
<evidence type="ECO:0000256" key="1">
    <source>
        <dbReference type="SAM" id="MobiDB-lite"/>
    </source>
</evidence>
<protein>
    <submittedName>
        <fullName evidence="2">Uncharacterized protein</fullName>
    </submittedName>
</protein>
<gene>
    <name evidence="2" type="ORF">GCM10007423_08770</name>
</gene>
<evidence type="ECO:0000313" key="3">
    <source>
        <dbReference type="Proteomes" id="UP000600214"/>
    </source>
</evidence>
<accession>A0ABQ1YGD1</accession>
<reference evidence="3" key="1">
    <citation type="journal article" date="2019" name="Int. J. Syst. Evol. Microbiol.">
        <title>The Global Catalogue of Microorganisms (GCM) 10K type strain sequencing project: providing services to taxonomists for standard genome sequencing and annotation.</title>
        <authorList>
            <consortium name="The Broad Institute Genomics Platform"/>
            <consortium name="The Broad Institute Genome Sequencing Center for Infectious Disease"/>
            <person name="Wu L."/>
            <person name="Ma J."/>
        </authorList>
    </citation>
    <scope>NUCLEOTIDE SEQUENCE [LARGE SCALE GENOMIC DNA]</scope>
    <source>
        <strain evidence="3">CGMCC 1.15288</strain>
    </source>
</reference>
<dbReference type="RefSeq" id="WP_188929020.1">
    <property type="nucleotide sequence ID" value="NZ_BMIA01000001.1"/>
</dbReference>
<evidence type="ECO:0000313" key="2">
    <source>
        <dbReference type="EMBL" id="GGH24933.1"/>
    </source>
</evidence>